<reference evidence="5 6" key="1">
    <citation type="journal article" date="2018" name="New Phytol.">
        <title>Phylogenomics of Endogonaceae and evolution of mycorrhizas within Mucoromycota.</title>
        <authorList>
            <person name="Chang Y."/>
            <person name="Desiro A."/>
            <person name="Na H."/>
            <person name="Sandor L."/>
            <person name="Lipzen A."/>
            <person name="Clum A."/>
            <person name="Barry K."/>
            <person name="Grigoriev I.V."/>
            <person name="Martin F.M."/>
            <person name="Stajich J.E."/>
            <person name="Smith M.E."/>
            <person name="Bonito G."/>
            <person name="Spatafora J.W."/>
        </authorList>
    </citation>
    <scope>NUCLEOTIDE SEQUENCE [LARGE SCALE GENOMIC DNA]</scope>
    <source>
        <strain evidence="5 6">GMNB39</strain>
    </source>
</reference>
<evidence type="ECO:0000256" key="1">
    <source>
        <dbReference type="ARBA" id="ARBA00012825"/>
    </source>
</evidence>
<feature type="compositionally biased region" description="Acidic residues" evidence="3">
    <location>
        <begin position="679"/>
        <end position="688"/>
    </location>
</feature>
<accession>A0A433B8X7</accession>
<feature type="region of interest" description="Disordered" evidence="3">
    <location>
        <begin position="104"/>
        <end position="131"/>
    </location>
</feature>
<comment type="pathway">
    <text evidence="2">Porphyrin-containing compound metabolism.</text>
</comment>
<dbReference type="InterPro" id="IPR052041">
    <property type="entry name" value="Nucleic_acid_metab_PIN/TRAM"/>
</dbReference>
<organism evidence="5 6">
    <name type="scientific">Jimgerdemannia flammicorona</name>
    <dbReference type="NCBI Taxonomy" id="994334"/>
    <lineage>
        <taxon>Eukaryota</taxon>
        <taxon>Fungi</taxon>
        <taxon>Fungi incertae sedis</taxon>
        <taxon>Mucoromycota</taxon>
        <taxon>Mucoromycotina</taxon>
        <taxon>Endogonomycetes</taxon>
        <taxon>Endogonales</taxon>
        <taxon>Endogonaceae</taxon>
        <taxon>Jimgerdemannia</taxon>
    </lineage>
</organism>
<proteinExistence type="predicted"/>
<sequence>MASPDSDSKDWIKARISTLRKQANLNFNQDLFISILLCLVSHPDDHPNHLLLTTTPNQIHHVATMAEQICHSIFGLTCAAVKCGQDQTPTDFVASLFTTHHTFAVPSPNNHQNNADDQPTSRPTPLRAQKSARSIKTLGSVYSTTNNESAAAAASGSSSRHVRKESNHSVAGIKASTRKRSSSAATSRKSHEKMDQPSSSTTASSSRYDTPTRNSSQPLLLSLPTALSGGGGSSGGGGGGSVLDEQNQLIDPSDAKDRILPTSLRTAFSVSNNNLNASNSSAARRVRHSDDPFNAHVRLSLSSVISTNTPAAQPIGGTTSTHSASGTASRRNTISITATTPGGSTGHSHGNGHVHSILGISAPHSPTSLSASPTPISPLDFTLTRRRRESSAAGTPLNVGGGGPSRGLSMSGDLGNSDHGNEGRNGADEPSYDHGGSSSGIGTPGGGAHGHTGAGAVGSSFYPSGSKRLAQAVVLEGLSTASELVQASLLEVLIRRQVTTDRATVYPTPRPFIVIAIVPKSKAGERTRMLSQLIDRFYISYTFDAALDKEGTIPVSPTHESATQQSRRTSGSPSLMGRRTSLLKTSELEELSVQASKVTVSNDITRYIRDIVVGIRTHRMVQGGLTTRSSTDLVEVLRALAAIFRLDYVTPELVLIASEKVLAHRLVLVDQPVSADDDHHEDDDDDVVEAGGDVRENPNADGNDQVVSDDGSAVANRKRSSKRVSLSHQRRTSSNSLSWTGNEKEEGLEEGEDGRKRKIKWVTPAEVLADVLQVVWPPV</sequence>
<dbReference type="OrthoDB" id="5582146at2759"/>
<dbReference type="Gene3D" id="3.40.50.300">
    <property type="entry name" value="P-loop containing nucleotide triphosphate hydrolases"/>
    <property type="match status" value="1"/>
</dbReference>
<feature type="compositionally biased region" description="Gly residues" evidence="3">
    <location>
        <begin position="437"/>
        <end position="452"/>
    </location>
</feature>
<dbReference type="PANTHER" id="PTHR11603:SF132">
    <property type="entry name" value="C2H2-TYPE DOMAIN-CONTAINING PROTEIN"/>
    <property type="match status" value="1"/>
</dbReference>
<evidence type="ECO:0000256" key="2">
    <source>
        <dbReference type="ARBA" id="ARBA00023444"/>
    </source>
</evidence>
<dbReference type="Pfam" id="PF17863">
    <property type="entry name" value="AAA_lid_2"/>
    <property type="match status" value="1"/>
</dbReference>
<feature type="compositionally biased region" description="Gly residues" evidence="3">
    <location>
        <begin position="228"/>
        <end position="241"/>
    </location>
</feature>
<feature type="region of interest" description="Disordered" evidence="3">
    <location>
        <begin position="554"/>
        <end position="578"/>
    </location>
</feature>
<feature type="region of interest" description="Disordered" evidence="3">
    <location>
        <begin position="674"/>
        <end position="758"/>
    </location>
</feature>
<dbReference type="InterPro" id="IPR041628">
    <property type="entry name" value="ChlI/MoxR_AAA_lid"/>
</dbReference>
<dbReference type="Gene3D" id="1.10.8.80">
    <property type="entry name" value="Magnesium chelatase subunit I, C-Terminal domain"/>
    <property type="match status" value="1"/>
</dbReference>
<feature type="region of interest" description="Disordered" evidence="3">
    <location>
        <begin position="308"/>
        <end position="452"/>
    </location>
</feature>
<evidence type="ECO:0000313" key="6">
    <source>
        <dbReference type="Proteomes" id="UP000268093"/>
    </source>
</evidence>
<dbReference type="GO" id="GO:0016851">
    <property type="term" value="F:magnesium chelatase activity"/>
    <property type="evidence" value="ECO:0007669"/>
    <property type="project" value="UniProtKB-EC"/>
</dbReference>
<dbReference type="PANTHER" id="PTHR11603">
    <property type="entry name" value="AAA FAMILY ATPASE"/>
    <property type="match status" value="1"/>
</dbReference>
<evidence type="ECO:0000256" key="3">
    <source>
        <dbReference type="SAM" id="MobiDB-lite"/>
    </source>
</evidence>
<dbReference type="AlphaFoldDB" id="A0A433B8X7"/>
<feature type="compositionally biased region" description="Polar residues" evidence="3">
    <location>
        <begin position="104"/>
        <end position="123"/>
    </location>
</feature>
<feature type="compositionally biased region" description="Polar residues" evidence="3">
    <location>
        <begin position="207"/>
        <end position="219"/>
    </location>
</feature>
<dbReference type="InterPro" id="IPR027417">
    <property type="entry name" value="P-loop_NTPase"/>
</dbReference>
<feature type="compositionally biased region" description="Polar residues" evidence="3">
    <location>
        <begin position="723"/>
        <end position="740"/>
    </location>
</feature>
<evidence type="ECO:0000259" key="4">
    <source>
        <dbReference type="Pfam" id="PF17863"/>
    </source>
</evidence>
<name>A0A433B8X7_9FUNG</name>
<feature type="region of interest" description="Disordered" evidence="3">
    <location>
        <begin position="152"/>
        <end position="246"/>
    </location>
</feature>
<dbReference type="EMBL" id="RBNI01016135">
    <property type="protein sequence ID" value="RUP11710.1"/>
    <property type="molecule type" value="Genomic_DNA"/>
</dbReference>
<feature type="domain" description="ChlI/MoxR AAA lid" evidence="4">
    <location>
        <begin position="616"/>
        <end position="682"/>
    </location>
</feature>
<feature type="compositionally biased region" description="Low complexity" evidence="3">
    <location>
        <begin position="337"/>
        <end position="356"/>
    </location>
</feature>
<keyword evidence="6" id="KW-1185">Reference proteome</keyword>
<feature type="compositionally biased region" description="Low complexity" evidence="3">
    <location>
        <begin position="316"/>
        <end position="329"/>
    </location>
</feature>
<dbReference type="EC" id="6.6.1.1" evidence="1"/>
<feature type="compositionally biased region" description="Polar residues" evidence="3">
    <location>
        <begin position="364"/>
        <end position="374"/>
    </location>
</feature>
<feature type="compositionally biased region" description="Polar residues" evidence="3">
    <location>
        <begin position="558"/>
        <end position="573"/>
    </location>
</feature>
<evidence type="ECO:0000313" key="5">
    <source>
        <dbReference type="EMBL" id="RUP11710.1"/>
    </source>
</evidence>
<protein>
    <recommendedName>
        <fullName evidence="1">magnesium chelatase</fullName>
        <ecNumber evidence="1">6.6.1.1</ecNumber>
    </recommendedName>
</protein>
<comment type="caution">
    <text evidence="5">The sequence shown here is derived from an EMBL/GenBank/DDBJ whole genome shotgun (WGS) entry which is preliminary data.</text>
</comment>
<gene>
    <name evidence="5" type="ORF">BC936DRAFT_139956</name>
</gene>
<dbReference type="Proteomes" id="UP000268093">
    <property type="component" value="Unassembled WGS sequence"/>
</dbReference>